<name>B8HTB9_CYAP4</name>
<organism evidence="1">
    <name type="scientific">Cyanothece sp. (strain PCC 7425 / ATCC 29141)</name>
    <dbReference type="NCBI Taxonomy" id="395961"/>
    <lineage>
        <taxon>Bacteria</taxon>
        <taxon>Bacillati</taxon>
        <taxon>Cyanobacteriota</taxon>
        <taxon>Cyanophyceae</taxon>
        <taxon>Gomontiellales</taxon>
        <taxon>Cyanothecaceae</taxon>
        <taxon>Cyanothece</taxon>
    </lineage>
</organism>
<evidence type="ECO:0000313" key="1">
    <source>
        <dbReference type="EMBL" id="ACL44345.1"/>
    </source>
</evidence>
<dbReference type="AlphaFoldDB" id="B8HTB9"/>
<accession>B8HTB9</accession>
<gene>
    <name evidence="1" type="ordered locus">Cyan7425_1980</name>
</gene>
<proteinExistence type="predicted"/>
<dbReference type="EMBL" id="CP001344">
    <property type="protein sequence ID" value="ACL44345.1"/>
    <property type="molecule type" value="Genomic_DNA"/>
</dbReference>
<reference evidence="1" key="1">
    <citation type="submission" date="2009-01" db="EMBL/GenBank/DDBJ databases">
        <title>Complete sequence of chromosome Cyanothece sp. PCC 7425.</title>
        <authorList>
            <consortium name="US DOE Joint Genome Institute"/>
            <person name="Lucas S."/>
            <person name="Copeland A."/>
            <person name="Lapidus A."/>
            <person name="Glavina del Rio T."/>
            <person name="Dalin E."/>
            <person name="Tice H."/>
            <person name="Bruce D."/>
            <person name="Goodwin L."/>
            <person name="Pitluck S."/>
            <person name="Sims D."/>
            <person name="Meineke L."/>
            <person name="Brettin T."/>
            <person name="Detter J.C."/>
            <person name="Han C."/>
            <person name="Larimer F."/>
            <person name="Land M."/>
            <person name="Hauser L."/>
            <person name="Kyrpides N."/>
            <person name="Ovchinnikova G."/>
            <person name="Liberton M."/>
            <person name="Stoeckel J."/>
            <person name="Banerjee A."/>
            <person name="Singh A."/>
            <person name="Page L."/>
            <person name="Sato H."/>
            <person name="Zhao L."/>
            <person name="Sherman L."/>
            <person name="Pakrasi H."/>
            <person name="Richardson P."/>
        </authorList>
    </citation>
    <scope>NUCLEOTIDE SEQUENCE</scope>
    <source>
        <strain evidence="1">PCC 7425</strain>
    </source>
</reference>
<sequence length="51" mass="5831">MRFLTLHWPKISVMVIFYGLIALSISTFTNAQLDAMQHQVNGPQFVNYSSN</sequence>
<dbReference type="KEGG" id="cyn:Cyan7425_1980"/>
<protein>
    <submittedName>
        <fullName evidence="1">Uncharacterized protein</fullName>
    </submittedName>
</protein>
<dbReference type="HOGENOM" id="CLU_3097966_0_0_3"/>